<dbReference type="EMBL" id="JACJVJ010000001">
    <property type="protein sequence ID" value="MBC2776738.1"/>
    <property type="molecule type" value="Genomic_DNA"/>
</dbReference>
<organism evidence="2 3">
    <name type="scientific">Parasphingopyxis marina</name>
    <dbReference type="NCBI Taxonomy" id="2761622"/>
    <lineage>
        <taxon>Bacteria</taxon>
        <taxon>Pseudomonadati</taxon>
        <taxon>Pseudomonadota</taxon>
        <taxon>Alphaproteobacteria</taxon>
        <taxon>Sphingomonadales</taxon>
        <taxon>Sphingomonadaceae</taxon>
        <taxon>Parasphingopyxis</taxon>
    </lineage>
</organism>
<proteinExistence type="predicted"/>
<comment type="caution">
    <text evidence="2">The sequence shown here is derived from an EMBL/GenBank/DDBJ whole genome shotgun (WGS) entry which is preliminary data.</text>
</comment>
<dbReference type="AlphaFoldDB" id="A0A842HSB9"/>
<dbReference type="Proteomes" id="UP000564378">
    <property type="component" value="Unassembled WGS sequence"/>
</dbReference>
<evidence type="ECO:0000256" key="1">
    <source>
        <dbReference type="SAM" id="SignalP"/>
    </source>
</evidence>
<evidence type="ECO:0000313" key="2">
    <source>
        <dbReference type="EMBL" id="MBC2776738.1"/>
    </source>
</evidence>
<keyword evidence="3" id="KW-1185">Reference proteome</keyword>
<accession>A0A842HSB9</accession>
<reference evidence="2 3" key="1">
    <citation type="submission" date="2020-08" db="EMBL/GenBank/DDBJ databases">
        <title>Draft genome sequence of Parasphingopyxis sp. GrpM-11.</title>
        <authorList>
            <person name="Oh J."/>
            <person name="Roh D.-H."/>
        </authorList>
    </citation>
    <scope>NUCLEOTIDE SEQUENCE [LARGE SCALE GENOMIC DNA]</scope>
    <source>
        <strain evidence="2 3">GrpM-11</strain>
    </source>
</reference>
<sequence length="343" mass="36030">MQVLQRVLAWAARLLLFCMLGISASAGAQELLQNRSFESPVAPANGNNFYVTIPNWTVTSATGNPQPANIVRPWAGYAGNPIVTPTGGGVQYFDVNSSAGTLRQTITLPAAGLVDFSAWFSVRDDQQALSGLTVNIRNAGNVVVASVSTSFTAANPIGLWKQAAATNIPLAAGSYTFEIVLPDPANVDLASFVWKPPLSITKTSSAYSDPIRGTTNPLRIPGGVTEYLITVTSPAAYTVSNNTIAIVDATPPNADLSVVSIGGAGPAVFVQGSPSSTLAYTYTSLASTTDDIQFSNNGGASWTYTPVPNANGVDPAVTHVRLRPRGTMAAGSSFRFRLRYRVR</sequence>
<protein>
    <submittedName>
        <fullName evidence="2">Uncharacterized protein</fullName>
    </submittedName>
</protein>
<keyword evidence="1" id="KW-0732">Signal</keyword>
<gene>
    <name evidence="2" type="ORF">H6P80_03810</name>
</gene>
<evidence type="ECO:0000313" key="3">
    <source>
        <dbReference type="Proteomes" id="UP000564378"/>
    </source>
</evidence>
<dbReference type="RefSeq" id="WP_185799998.1">
    <property type="nucleotide sequence ID" value="NZ_JACJVJ010000001.1"/>
</dbReference>
<feature type="signal peptide" evidence="1">
    <location>
        <begin position="1"/>
        <end position="28"/>
    </location>
</feature>
<feature type="chain" id="PRO_5032541289" evidence="1">
    <location>
        <begin position="29"/>
        <end position="343"/>
    </location>
</feature>
<name>A0A842HSB9_9SPHN</name>